<evidence type="ECO:0000313" key="6">
    <source>
        <dbReference type="EMBL" id="KAL2849424.1"/>
    </source>
</evidence>
<dbReference type="PANTHER" id="PTHR42760">
    <property type="entry name" value="SHORT-CHAIN DEHYDROGENASES/REDUCTASES FAMILY MEMBER"/>
    <property type="match status" value="1"/>
</dbReference>
<dbReference type="InterPro" id="IPR036291">
    <property type="entry name" value="NAD(P)-bd_dom_sf"/>
</dbReference>
<dbReference type="Gene3D" id="3.40.50.720">
    <property type="entry name" value="NAD(P)-binding Rossmann-like Domain"/>
    <property type="match status" value="1"/>
</dbReference>
<dbReference type="PRINTS" id="PR00081">
    <property type="entry name" value="GDHRDH"/>
</dbReference>
<dbReference type="GeneID" id="98155437"/>
<dbReference type="InterPro" id="IPR002347">
    <property type="entry name" value="SDR_fam"/>
</dbReference>
<evidence type="ECO:0000256" key="3">
    <source>
        <dbReference type="ARBA" id="ARBA00023002"/>
    </source>
</evidence>
<dbReference type="PANTHER" id="PTHR42760:SF37">
    <property type="entry name" value="CLAVALDEHYDE DEHYDROGENASE"/>
    <property type="match status" value="1"/>
</dbReference>
<protein>
    <recommendedName>
        <fullName evidence="5">Ketoreductase domain-containing protein</fullName>
    </recommendedName>
</protein>
<organism evidence="6 7">
    <name type="scientific">Aspergillus pseudodeflectus</name>
    <dbReference type="NCBI Taxonomy" id="176178"/>
    <lineage>
        <taxon>Eukaryota</taxon>
        <taxon>Fungi</taxon>
        <taxon>Dikarya</taxon>
        <taxon>Ascomycota</taxon>
        <taxon>Pezizomycotina</taxon>
        <taxon>Eurotiomycetes</taxon>
        <taxon>Eurotiomycetidae</taxon>
        <taxon>Eurotiales</taxon>
        <taxon>Aspergillaceae</taxon>
        <taxon>Aspergillus</taxon>
        <taxon>Aspergillus subgen. Nidulantes</taxon>
    </lineage>
</organism>
<dbReference type="EMBL" id="JBFXLR010000023">
    <property type="protein sequence ID" value="KAL2849424.1"/>
    <property type="molecule type" value="Genomic_DNA"/>
</dbReference>
<dbReference type="CDD" id="cd05233">
    <property type="entry name" value="SDR_c"/>
    <property type="match status" value="1"/>
</dbReference>
<name>A0ABR4KAZ4_9EURO</name>
<dbReference type="SUPFAM" id="SSF51735">
    <property type="entry name" value="NAD(P)-binding Rossmann-fold domains"/>
    <property type="match status" value="1"/>
</dbReference>
<comment type="similarity">
    <text evidence="1 4">Belongs to the short-chain dehydrogenases/reductases (SDR) family.</text>
</comment>
<reference evidence="6 7" key="1">
    <citation type="submission" date="2024-07" db="EMBL/GenBank/DDBJ databases">
        <title>Section-level genome sequencing and comparative genomics of Aspergillus sections Usti and Cavernicolus.</title>
        <authorList>
            <consortium name="Lawrence Berkeley National Laboratory"/>
            <person name="Nybo J.L."/>
            <person name="Vesth T.C."/>
            <person name="Theobald S."/>
            <person name="Frisvad J.C."/>
            <person name="Larsen T.O."/>
            <person name="Kjaerboelling I."/>
            <person name="Rothschild-Mancinelli K."/>
            <person name="Lyhne E.K."/>
            <person name="Kogle M.E."/>
            <person name="Barry K."/>
            <person name="Clum A."/>
            <person name="Na H."/>
            <person name="Ledsgaard L."/>
            <person name="Lin J."/>
            <person name="Lipzen A."/>
            <person name="Kuo A."/>
            <person name="Riley R."/>
            <person name="Mondo S."/>
            <person name="LaButti K."/>
            <person name="Haridas S."/>
            <person name="Pangalinan J."/>
            <person name="Salamov A.A."/>
            <person name="Simmons B.A."/>
            <person name="Magnuson J.K."/>
            <person name="Chen J."/>
            <person name="Drula E."/>
            <person name="Henrissat B."/>
            <person name="Wiebenga A."/>
            <person name="Lubbers R.J."/>
            <person name="Gomes A.C."/>
            <person name="Macurrencykelacurrency M.R."/>
            <person name="Stajich J."/>
            <person name="Grigoriev I.V."/>
            <person name="Mortensen U.H."/>
            <person name="De vries R.P."/>
            <person name="Baker S.E."/>
            <person name="Andersen M.R."/>
        </authorList>
    </citation>
    <scope>NUCLEOTIDE SEQUENCE [LARGE SCALE GENOMIC DNA]</scope>
    <source>
        <strain evidence="6 7">CBS 756.74</strain>
    </source>
</reference>
<dbReference type="InterPro" id="IPR057326">
    <property type="entry name" value="KR_dom"/>
</dbReference>
<sequence length="320" mass="34289">MADANTDPNLFVKAMAFTKNAHRDVYPAVDPKQPKLSQAGKVIVITGATRGLGRGFAIAFAQAKAAAIALLGRSADALAETEKQVKEISSETVVLSLVADVRDEAGINAAFETIVAKCGVPDVLINNAGYLVNEVIGESTVESFWTVQEINVKGVLIVSKAFLKAIEASPEQERTIINLTSTSTQTTGIALDAYTVSKVAVTKLTEFLAAEYPAITSVNLDPGMVATDMGVSVPIIAAFLYDTVELASGAAVWLCSGDRKFLSGRYFLVNWDVEELEARREEIIAENLLSSGVRRGDKVPAEDELVIHEKTLTVVQTVYH</sequence>
<evidence type="ECO:0000259" key="5">
    <source>
        <dbReference type="SMART" id="SM00822"/>
    </source>
</evidence>
<accession>A0ABR4KAZ4</accession>
<gene>
    <name evidence="6" type="ORF">BJX68DRAFT_238020</name>
</gene>
<evidence type="ECO:0000256" key="4">
    <source>
        <dbReference type="RuleBase" id="RU000363"/>
    </source>
</evidence>
<comment type="caution">
    <text evidence="6">The sequence shown here is derived from an EMBL/GenBank/DDBJ whole genome shotgun (WGS) entry which is preliminary data.</text>
</comment>
<keyword evidence="7" id="KW-1185">Reference proteome</keyword>
<evidence type="ECO:0000313" key="7">
    <source>
        <dbReference type="Proteomes" id="UP001610444"/>
    </source>
</evidence>
<keyword evidence="3" id="KW-0560">Oxidoreductase</keyword>
<dbReference type="RefSeq" id="XP_070898811.1">
    <property type="nucleotide sequence ID" value="XM_071040273.1"/>
</dbReference>
<dbReference type="Pfam" id="PF00106">
    <property type="entry name" value="adh_short"/>
    <property type="match status" value="1"/>
</dbReference>
<dbReference type="PRINTS" id="PR00080">
    <property type="entry name" value="SDRFAMILY"/>
</dbReference>
<keyword evidence="2" id="KW-0521">NADP</keyword>
<dbReference type="Proteomes" id="UP001610444">
    <property type="component" value="Unassembled WGS sequence"/>
</dbReference>
<feature type="domain" description="Ketoreductase" evidence="5">
    <location>
        <begin position="41"/>
        <end position="218"/>
    </location>
</feature>
<evidence type="ECO:0000256" key="2">
    <source>
        <dbReference type="ARBA" id="ARBA00022857"/>
    </source>
</evidence>
<evidence type="ECO:0000256" key="1">
    <source>
        <dbReference type="ARBA" id="ARBA00006484"/>
    </source>
</evidence>
<proteinExistence type="inferred from homology"/>
<dbReference type="SMART" id="SM00822">
    <property type="entry name" value="PKS_KR"/>
    <property type="match status" value="1"/>
</dbReference>